<keyword evidence="3" id="KW-1185">Reference proteome</keyword>
<dbReference type="Proteomes" id="UP000594800">
    <property type="component" value="Chromosome"/>
</dbReference>
<organism evidence="2 3">
    <name type="scientific">Pontivivens ytuae</name>
    <dbReference type="NCBI Taxonomy" id="2789856"/>
    <lineage>
        <taxon>Bacteria</taxon>
        <taxon>Pseudomonadati</taxon>
        <taxon>Pseudomonadota</taxon>
        <taxon>Alphaproteobacteria</taxon>
        <taxon>Rhodobacterales</taxon>
        <taxon>Paracoccaceae</taxon>
        <taxon>Pontivivens</taxon>
    </lineage>
</organism>
<gene>
    <name evidence="2" type="ORF">I0K15_17035</name>
</gene>
<feature type="chain" id="PRO_5032643195" description="Secreted protein" evidence="1">
    <location>
        <begin position="19"/>
        <end position="138"/>
    </location>
</feature>
<name>A0A7S9LR58_9RHOB</name>
<accession>A0A7S9LR58</accession>
<evidence type="ECO:0000256" key="1">
    <source>
        <dbReference type="SAM" id="SignalP"/>
    </source>
</evidence>
<keyword evidence="1" id="KW-0732">Signal</keyword>
<protein>
    <recommendedName>
        <fullName evidence="4">Secreted protein</fullName>
    </recommendedName>
</protein>
<dbReference type="EMBL" id="CP064942">
    <property type="protein sequence ID" value="QPH53470.1"/>
    <property type="molecule type" value="Genomic_DNA"/>
</dbReference>
<evidence type="ECO:0000313" key="3">
    <source>
        <dbReference type="Proteomes" id="UP000594800"/>
    </source>
</evidence>
<feature type="signal peptide" evidence="1">
    <location>
        <begin position="1"/>
        <end position="18"/>
    </location>
</feature>
<evidence type="ECO:0000313" key="2">
    <source>
        <dbReference type="EMBL" id="QPH53470.1"/>
    </source>
</evidence>
<reference evidence="2 3" key="1">
    <citation type="submission" date="2020-11" db="EMBL/GenBank/DDBJ databases">
        <title>Description of Pontivivens ytuae sp. nov. isolated from deep sea sediment of Mariana Trench.</title>
        <authorList>
            <person name="Wang Z."/>
            <person name="Sun Q.-L."/>
            <person name="Xu X.-D."/>
            <person name="Tang Y.-Z."/>
            <person name="Zhang J."/>
        </authorList>
    </citation>
    <scope>NUCLEOTIDE SEQUENCE [LARGE SCALE GENOMIC DNA]</scope>
    <source>
        <strain evidence="2 3">MT2928</strain>
    </source>
</reference>
<dbReference type="AlphaFoldDB" id="A0A7S9LR58"/>
<evidence type="ECO:0008006" key="4">
    <source>
        <dbReference type="Google" id="ProtNLM"/>
    </source>
</evidence>
<sequence>MRAFLILITLALPALALAQDKIRQIPPDEWEEMTEGRTVYYYIGQEYFGREYYLPGSNAVRFEHVSGQCLEGVWTHLEESFAYCYRWPGDTPCFLHFEEGGETLIQPVTPTGEPTGSSLQRVERIEVAPFTCGPAVTS</sequence>
<dbReference type="KEGG" id="poz:I0K15_17035"/>
<proteinExistence type="predicted"/>
<dbReference type="RefSeq" id="WP_196102679.1">
    <property type="nucleotide sequence ID" value="NZ_CP064942.1"/>
</dbReference>